<feature type="domain" description="Zinc-ribbon" evidence="2">
    <location>
        <begin position="213"/>
        <end position="234"/>
    </location>
</feature>
<dbReference type="InterPro" id="IPR026870">
    <property type="entry name" value="Zinc_ribbon_dom"/>
</dbReference>
<feature type="region of interest" description="Disordered" evidence="1">
    <location>
        <begin position="165"/>
        <end position="208"/>
    </location>
</feature>
<organism evidence="3">
    <name type="scientific">marine sediment metagenome</name>
    <dbReference type="NCBI Taxonomy" id="412755"/>
    <lineage>
        <taxon>unclassified sequences</taxon>
        <taxon>metagenomes</taxon>
        <taxon>ecological metagenomes</taxon>
    </lineage>
</organism>
<dbReference type="EMBL" id="BARW01022576">
    <property type="protein sequence ID" value="GAJ00758.1"/>
    <property type="molecule type" value="Genomic_DNA"/>
</dbReference>
<evidence type="ECO:0000259" key="2">
    <source>
        <dbReference type="Pfam" id="PF13240"/>
    </source>
</evidence>
<evidence type="ECO:0000313" key="3">
    <source>
        <dbReference type="EMBL" id="GAJ00758.1"/>
    </source>
</evidence>
<comment type="caution">
    <text evidence="3">The sequence shown here is derived from an EMBL/GenBank/DDBJ whole genome shotgun (WGS) entry which is preliminary data.</text>
</comment>
<dbReference type="Pfam" id="PF13240">
    <property type="entry name" value="Zn_Ribbon_1"/>
    <property type="match status" value="1"/>
</dbReference>
<feature type="compositionally biased region" description="Basic and acidic residues" evidence="1">
    <location>
        <begin position="142"/>
        <end position="152"/>
    </location>
</feature>
<dbReference type="AlphaFoldDB" id="X1T5Y6"/>
<name>X1T5Y6_9ZZZZ</name>
<protein>
    <recommendedName>
        <fullName evidence="2">Zinc-ribbon domain-containing protein</fullName>
    </recommendedName>
</protein>
<sequence>APPVPESELEPAFSAPPVPEPEPEPAIEMPPTQEVPKDGISPAVSGQETFTPKGVPFSEKTPKPVPPPLGFQPISPAPKPPKQKEPKQVFPKSEPPKAESPTEDSQPILFSELEKSKSPSLTQYLPQENSSKGNFFQSISEASKKRGETEKVPESIKSFIPFISKKTEPSSPVSESSLRIIPNAEEIKKKQEKKKSKVKQKKSEKKKKDMIICRHCGVILSKEYKFCNRCGAKLQSIGS</sequence>
<feature type="compositionally biased region" description="Pro residues" evidence="1">
    <location>
        <begin position="63"/>
        <end position="80"/>
    </location>
</feature>
<reference evidence="3" key="1">
    <citation type="journal article" date="2014" name="Front. Microbiol.">
        <title>High frequency of phylogenetically diverse reductive dehalogenase-homologous genes in deep subseafloor sedimentary metagenomes.</title>
        <authorList>
            <person name="Kawai M."/>
            <person name="Futagami T."/>
            <person name="Toyoda A."/>
            <person name="Takaki Y."/>
            <person name="Nishi S."/>
            <person name="Hori S."/>
            <person name="Arai W."/>
            <person name="Tsubouchi T."/>
            <person name="Morono Y."/>
            <person name="Uchiyama I."/>
            <person name="Ito T."/>
            <person name="Fujiyama A."/>
            <person name="Inagaki F."/>
            <person name="Takami H."/>
        </authorList>
    </citation>
    <scope>NUCLEOTIDE SEQUENCE</scope>
    <source>
        <strain evidence="3">Expedition CK06-06</strain>
    </source>
</reference>
<proteinExistence type="predicted"/>
<feature type="non-terminal residue" evidence="3">
    <location>
        <position position="1"/>
    </location>
</feature>
<accession>X1T5Y6</accession>
<feature type="compositionally biased region" description="Basic residues" evidence="1">
    <location>
        <begin position="190"/>
        <end position="205"/>
    </location>
</feature>
<feature type="compositionally biased region" description="Polar residues" evidence="1">
    <location>
        <begin position="118"/>
        <end position="141"/>
    </location>
</feature>
<gene>
    <name evidence="3" type="ORF">S12H4_37634</name>
</gene>
<evidence type="ECO:0000256" key="1">
    <source>
        <dbReference type="SAM" id="MobiDB-lite"/>
    </source>
</evidence>
<feature type="region of interest" description="Disordered" evidence="1">
    <location>
        <begin position="1"/>
        <end position="152"/>
    </location>
</feature>